<sequence>MDRISEFILSKRWECLWMWLPKLEYGHRDCSEPESKRLQCFLDRNLPLHRAPVIESFRLKLISSRFKSENINLWVAIAVSHCLRELEILYESNGFVINTPALKYFKLMDHNYRSHNCLIEHMPNLIEAHLDVELTDMKSIIGSITSVKRLTMCCSQTMLDQGFVFNQLEHLDLCLCAPLFPDQLFRLLKASSKLKRLHLFFMNSDHYPQEDMDDWNQPSTVPECILSSLQSLSWSKYTGEPQEREVVVYILKHALHLKTATIKSSESEVPKFEMLKELALSSRASATCQLMFE</sequence>
<feature type="domain" description="FBD" evidence="1">
    <location>
        <begin position="223"/>
        <end position="293"/>
    </location>
</feature>
<dbReference type="InterPro" id="IPR006566">
    <property type="entry name" value="FBD"/>
</dbReference>
<protein>
    <recommendedName>
        <fullName evidence="1">FBD domain-containing protein</fullName>
    </recommendedName>
</protein>
<accession>A0A397Y2X7</accession>
<dbReference type="SMART" id="SM00579">
    <property type="entry name" value="FBD"/>
    <property type="match status" value="1"/>
</dbReference>
<proteinExistence type="predicted"/>
<dbReference type="AlphaFoldDB" id="A0A397Y2X7"/>
<evidence type="ECO:0000313" key="3">
    <source>
        <dbReference type="Proteomes" id="UP000264353"/>
    </source>
</evidence>
<gene>
    <name evidence="2" type="ORF">BRARA_I03749</name>
</gene>
<name>A0A397Y2X7_BRACM</name>
<dbReference type="PANTHER" id="PTHR31900">
    <property type="entry name" value="F-BOX/RNI SUPERFAMILY PROTEIN-RELATED"/>
    <property type="match status" value="1"/>
</dbReference>
<dbReference type="EMBL" id="CM010636">
    <property type="protein sequence ID" value="RID47128.1"/>
    <property type="molecule type" value="Genomic_DNA"/>
</dbReference>
<dbReference type="Pfam" id="PF08387">
    <property type="entry name" value="FBD"/>
    <property type="match status" value="1"/>
</dbReference>
<evidence type="ECO:0000313" key="2">
    <source>
        <dbReference type="EMBL" id="RID47128.1"/>
    </source>
</evidence>
<dbReference type="PANTHER" id="PTHR31900:SF28">
    <property type="entry name" value="FBD DOMAIN-CONTAINING PROTEIN"/>
    <property type="match status" value="1"/>
</dbReference>
<reference evidence="2 3" key="1">
    <citation type="submission" date="2018-06" db="EMBL/GenBank/DDBJ databases">
        <title>WGS assembly of Brassica rapa FPsc.</title>
        <authorList>
            <person name="Bowman J."/>
            <person name="Kohchi T."/>
            <person name="Yamato K."/>
            <person name="Jenkins J."/>
            <person name="Shu S."/>
            <person name="Ishizaki K."/>
            <person name="Yamaoka S."/>
            <person name="Nishihama R."/>
            <person name="Nakamura Y."/>
            <person name="Berger F."/>
            <person name="Adam C."/>
            <person name="Aki S."/>
            <person name="Althoff F."/>
            <person name="Araki T."/>
            <person name="Arteaga-Vazquez M."/>
            <person name="Balasubrmanian S."/>
            <person name="Bauer D."/>
            <person name="Boehm C."/>
            <person name="Briginshaw L."/>
            <person name="Caballero-Perez J."/>
            <person name="Catarino B."/>
            <person name="Chen F."/>
            <person name="Chiyoda S."/>
            <person name="Chovatia M."/>
            <person name="Davies K."/>
            <person name="Delmans M."/>
            <person name="Demura T."/>
            <person name="Dierschke T."/>
            <person name="Dolan L."/>
            <person name="Dorantes-Acosta A."/>
            <person name="Eklund D."/>
            <person name="Florent S."/>
            <person name="Flores-Sandoval E."/>
            <person name="Fujiyama A."/>
            <person name="Fukuzawa H."/>
            <person name="Galik B."/>
            <person name="Grimanelli D."/>
            <person name="Grimwood J."/>
            <person name="Grossniklaus U."/>
            <person name="Hamada T."/>
            <person name="Haseloff J."/>
            <person name="Hetherington A."/>
            <person name="Higo A."/>
            <person name="Hirakawa Y."/>
            <person name="Hundley H."/>
            <person name="Ikeda Y."/>
            <person name="Inoue K."/>
            <person name="Inoue S."/>
            <person name="Ishida S."/>
            <person name="Jia Q."/>
            <person name="Kakita M."/>
            <person name="Kanazawa T."/>
            <person name="Kawai Y."/>
            <person name="Kawashima T."/>
            <person name="Kennedy M."/>
            <person name="Kinose K."/>
            <person name="Kinoshita T."/>
            <person name="Kohara Y."/>
            <person name="Koide E."/>
            <person name="Komatsu K."/>
            <person name="Kopischke S."/>
            <person name="Kubo M."/>
            <person name="Kyozuka J."/>
            <person name="Lagercrantz U."/>
            <person name="Lin S."/>
            <person name="Lindquist E."/>
            <person name="Lipzen A."/>
            <person name="Lu C."/>
            <person name="Luna E."/>
            <person name="Martienssen R."/>
            <person name="Minamino N."/>
            <person name="Mizutani M."/>
            <person name="Mizutani M."/>
            <person name="Mochizuki N."/>
            <person name="Monte I."/>
            <person name="Mosher R."/>
            <person name="Nagasaki H."/>
            <person name="Nakagami H."/>
            <person name="Naramoto S."/>
            <person name="Nishitani K."/>
            <person name="Ohtani M."/>
            <person name="Okamoto T."/>
            <person name="Okumura M."/>
            <person name="Phillips J."/>
            <person name="Pollak B."/>
            <person name="Reinders A."/>
            <person name="Roevekamp M."/>
            <person name="Sano R."/>
            <person name="Sawa S."/>
            <person name="Schmid M."/>
            <person name="Shirakawa M."/>
            <person name="Solano R."/>
            <person name="Spunde A."/>
            <person name="Suetsugu N."/>
            <person name="Sugano S."/>
            <person name="Sugiyama A."/>
            <person name="Sun R."/>
            <person name="Suzuki Y."/>
            <person name="Takenaka M."/>
            <person name="Takezawa D."/>
            <person name="Tomogane H."/>
            <person name="Tsuzuki M."/>
            <person name="Ueda T."/>
            <person name="Umeda M."/>
            <person name="Ward J."/>
            <person name="Watanabe Y."/>
            <person name="Yazaki K."/>
            <person name="Yokoyama R."/>
            <person name="Yoshitake Y."/>
            <person name="Yotsui I."/>
            <person name="Zachgo S."/>
            <person name="Schmutz J."/>
        </authorList>
    </citation>
    <scope>NUCLEOTIDE SEQUENCE [LARGE SCALE GENOMIC DNA]</scope>
    <source>
        <strain evidence="3">cv. B-3</strain>
    </source>
</reference>
<evidence type="ECO:0000259" key="1">
    <source>
        <dbReference type="SMART" id="SM00579"/>
    </source>
</evidence>
<dbReference type="Proteomes" id="UP000264353">
    <property type="component" value="Chromosome A9"/>
</dbReference>
<dbReference type="SUPFAM" id="SSF52047">
    <property type="entry name" value="RNI-like"/>
    <property type="match status" value="1"/>
</dbReference>
<dbReference type="InterPro" id="IPR050232">
    <property type="entry name" value="FBL13/AtMIF1-like"/>
</dbReference>
<organism evidence="2 3">
    <name type="scientific">Brassica campestris</name>
    <name type="common">Field mustard</name>
    <dbReference type="NCBI Taxonomy" id="3711"/>
    <lineage>
        <taxon>Eukaryota</taxon>
        <taxon>Viridiplantae</taxon>
        <taxon>Streptophyta</taxon>
        <taxon>Embryophyta</taxon>
        <taxon>Tracheophyta</taxon>
        <taxon>Spermatophyta</taxon>
        <taxon>Magnoliopsida</taxon>
        <taxon>eudicotyledons</taxon>
        <taxon>Gunneridae</taxon>
        <taxon>Pentapetalae</taxon>
        <taxon>rosids</taxon>
        <taxon>malvids</taxon>
        <taxon>Brassicales</taxon>
        <taxon>Brassicaceae</taxon>
        <taxon>Brassiceae</taxon>
        <taxon>Brassica</taxon>
    </lineage>
</organism>